<comment type="caution">
    <text evidence="1">The sequence shown here is derived from an EMBL/GenBank/DDBJ whole genome shotgun (WGS) entry which is preliminary data.</text>
</comment>
<reference evidence="1" key="1">
    <citation type="submission" date="2022-07" db="EMBL/GenBank/DDBJ databases">
        <authorList>
            <person name="Otstavnykh N."/>
            <person name="Isaeva M."/>
            <person name="Bystritskaya E."/>
        </authorList>
    </citation>
    <scope>NUCLEOTIDE SEQUENCE</scope>
    <source>
        <strain evidence="1">10Alg 79</strain>
    </source>
</reference>
<dbReference type="SUPFAM" id="SSF54909">
    <property type="entry name" value="Dimeric alpha+beta barrel"/>
    <property type="match status" value="1"/>
</dbReference>
<dbReference type="EMBL" id="JANFFA010000001">
    <property type="protein sequence ID" value="MDQ2093180.1"/>
    <property type="molecule type" value="Genomic_DNA"/>
</dbReference>
<reference evidence="1" key="2">
    <citation type="submission" date="2023-04" db="EMBL/GenBank/DDBJ databases">
        <title>'Rhodoalgimonas zhirmunskyi' gen. nov., isolated from a red alga.</title>
        <authorList>
            <person name="Nedashkovskaya O.I."/>
            <person name="Otstavnykh N.Y."/>
            <person name="Bystritskaya E.P."/>
            <person name="Balabanova L.A."/>
            <person name="Isaeva M.P."/>
        </authorList>
    </citation>
    <scope>NUCLEOTIDE SEQUENCE</scope>
    <source>
        <strain evidence="1">10Alg 79</strain>
    </source>
</reference>
<dbReference type="Proteomes" id="UP001227162">
    <property type="component" value="Unassembled WGS sequence"/>
</dbReference>
<keyword evidence="2" id="KW-1185">Reference proteome</keyword>
<evidence type="ECO:0000313" key="2">
    <source>
        <dbReference type="Proteomes" id="UP001227162"/>
    </source>
</evidence>
<dbReference type="InterPro" id="IPR009874">
    <property type="entry name" value="DUF1428"/>
</dbReference>
<dbReference type="RefSeq" id="WP_317624779.1">
    <property type="nucleotide sequence ID" value="NZ_JANFFA010000001.1"/>
</dbReference>
<dbReference type="PIRSF" id="PIRSF007028">
    <property type="entry name" value="UCP007028"/>
    <property type="match status" value="1"/>
</dbReference>
<gene>
    <name evidence="1" type="ORF">NOI20_03580</name>
</gene>
<sequence>MAYVSGFLVAVPEGNKAAYLEMAHKGWEVFKDYGCLEMHENWEDDVPEGKVTSFPMAVKREAGEKVVFSWMVWPDKETAQAGFAKMMEDPRMKDMQDMPFDGMRMMWGGFEPVAVFRA</sequence>
<evidence type="ECO:0000313" key="1">
    <source>
        <dbReference type="EMBL" id="MDQ2093180.1"/>
    </source>
</evidence>
<organism evidence="1 2">
    <name type="scientific">Rhodalgimonas zhirmunskyi</name>
    <dbReference type="NCBI Taxonomy" id="2964767"/>
    <lineage>
        <taxon>Bacteria</taxon>
        <taxon>Pseudomonadati</taxon>
        <taxon>Pseudomonadota</taxon>
        <taxon>Alphaproteobacteria</taxon>
        <taxon>Rhodobacterales</taxon>
        <taxon>Roseobacteraceae</taxon>
        <taxon>Rhodalgimonas</taxon>
    </lineage>
</organism>
<dbReference type="Pfam" id="PF07237">
    <property type="entry name" value="DUF1428"/>
    <property type="match status" value="1"/>
</dbReference>
<dbReference type="AlphaFoldDB" id="A0AAJ1U7M9"/>
<protein>
    <submittedName>
        <fullName evidence="1">DUF1428 domain-containing protein</fullName>
    </submittedName>
</protein>
<dbReference type="InterPro" id="IPR011008">
    <property type="entry name" value="Dimeric_a/b-barrel"/>
</dbReference>
<proteinExistence type="predicted"/>
<name>A0AAJ1U7M9_9RHOB</name>
<accession>A0AAJ1U7M9</accession>
<dbReference type="Gene3D" id="3.30.70.100">
    <property type="match status" value="1"/>
</dbReference>